<organism evidence="1 2">
    <name type="scientific">Kickxella alabastrina</name>
    <dbReference type="NCBI Taxonomy" id="61397"/>
    <lineage>
        <taxon>Eukaryota</taxon>
        <taxon>Fungi</taxon>
        <taxon>Fungi incertae sedis</taxon>
        <taxon>Zoopagomycota</taxon>
        <taxon>Kickxellomycotina</taxon>
        <taxon>Kickxellomycetes</taxon>
        <taxon>Kickxellales</taxon>
        <taxon>Kickxellaceae</taxon>
        <taxon>Kickxella</taxon>
    </lineage>
</organism>
<evidence type="ECO:0000313" key="2">
    <source>
        <dbReference type="Proteomes" id="UP001150581"/>
    </source>
</evidence>
<accession>A0ACC1I049</accession>
<evidence type="ECO:0000313" key="1">
    <source>
        <dbReference type="EMBL" id="KAJ1878563.1"/>
    </source>
</evidence>
<dbReference type="EMBL" id="JANBPG010003907">
    <property type="protein sequence ID" value="KAJ1878563.1"/>
    <property type="molecule type" value="Genomic_DNA"/>
</dbReference>
<sequence length="157" mass="17520">WGGDQKWQEQSDEDHTAIPMNQLNRPAGGDNSRYKGGRGRSTSSPRRANNQGYGQGYDQGYDQRGYNNNSTSSSPDDDFFNMVDSITGQMADLDNIIKDISGLQNGLLSMVGGSTQHMEQTERLQREEKEAKRMVVDIKQCLSSLDVVIQRARDDPS</sequence>
<feature type="non-terminal residue" evidence="1">
    <location>
        <position position="157"/>
    </location>
</feature>
<name>A0ACC1I049_9FUNG</name>
<comment type="caution">
    <text evidence="1">The sequence shown here is derived from an EMBL/GenBank/DDBJ whole genome shotgun (WGS) entry which is preliminary data.</text>
</comment>
<dbReference type="Proteomes" id="UP001150581">
    <property type="component" value="Unassembled WGS sequence"/>
</dbReference>
<gene>
    <name evidence="1" type="ORF">LPJ66_011865</name>
</gene>
<reference evidence="1" key="1">
    <citation type="submission" date="2022-07" db="EMBL/GenBank/DDBJ databases">
        <title>Phylogenomic reconstructions and comparative analyses of Kickxellomycotina fungi.</title>
        <authorList>
            <person name="Reynolds N.K."/>
            <person name="Stajich J.E."/>
            <person name="Barry K."/>
            <person name="Grigoriev I.V."/>
            <person name="Crous P."/>
            <person name="Smith M.E."/>
        </authorList>
    </citation>
    <scope>NUCLEOTIDE SEQUENCE</scope>
    <source>
        <strain evidence="1">Benny 63K</strain>
    </source>
</reference>
<keyword evidence="2" id="KW-1185">Reference proteome</keyword>
<protein>
    <submittedName>
        <fullName evidence="1">Uncharacterized protein</fullName>
    </submittedName>
</protein>
<feature type="non-terminal residue" evidence="1">
    <location>
        <position position="1"/>
    </location>
</feature>
<proteinExistence type="predicted"/>